<dbReference type="NCBIfam" id="TIGR04183">
    <property type="entry name" value="Por_Secre_tail"/>
    <property type="match status" value="1"/>
</dbReference>
<dbReference type="CDD" id="cd00102">
    <property type="entry name" value="IPT"/>
    <property type="match status" value="1"/>
</dbReference>
<protein>
    <submittedName>
        <fullName evidence="1">T9SS type A sorting domain-containing protein</fullName>
    </submittedName>
</protein>
<dbReference type="Gene3D" id="2.60.40.10">
    <property type="entry name" value="Immunoglobulins"/>
    <property type="match status" value="1"/>
</dbReference>
<name>A0ABY4BCM6_9BACT</name>
<organism evidence="1 2">
    <name type="scientific">Hymenobacter monticola</name>
    <dbReference type="NCBI Taxonomy" id="1705399"/>
    <lineage>
        <taxon>Bacteria</taxon>
        <taxon>Pseudomonadati</taxon>
        <taxon>Bacteroidota</taxon>
        <taxon>Cytophagia</taxon>
        <taxon>Cytophagales</taxon>
        <taxon>Hymenobacteraceae</taxon>
        <taxon>Hymenobacter</taxon>
    </lineage>
</organism>
<reference evidence="1 2" key="1">
    <citation type="submission" date="2022-03" db="EMBL/GenBank/DDBJ databases">
        <title>Hymenobactersp. isolated from the air.</title>
        <authorList>
            <person name="Won M."/>
            <person name="Kwon S.-W."/>
        </authorList>
    </citation>
    <scope>NUCLEOTIDE SEQUENCE [LARGE SCALE GENOMIC DNA]</scope>
    <source>
        <strain evidence="1 2">KACC 22596</strain>
    </source>
</reference>
<dbReference type="InterPro" id="IPR013783">
    <property type="entry name" value="Ig-like_fold"/>
</dbReference>
<dbReference type="SUPFAM" id="SSF81296">
    <property type="entry name" value="E set domains"/>
    <property type="match status" value="1"/>
</dbReference>
<dbReference type="EMBL" id="CP094534">
    <property type="protein sequence ID" value="UOE36062.1"/>
    <property type="molecule type" value="Genomic_DNA"/>
</dbReference>
<dbReference type="InterPro" id="IPR014756">
    <property type="entry name" value="Ig_E-set"/>
</dbReference>
<evidence type="ECO:0000313" key="1">
    <source>
        <dbReference type="EMBL" id="UOE36062.1"/>
    </source>
</evidence>
<keyword evidence="2" id="KW-1185">Reference proteome</keyword>
<dbReference type="RefSeq" id="WP_243519507.1">
    <property type="nucleotide sequence ID" value="NZ_CP094534.1"/>
</dbReference>
<proteinExistence type="predicted"/>
<dbReference type="Proteomes" id="UP000831390">
    <property type="component" value="Chromosome"/>
</dbReference>
<accession>A0ABY4BCM6</accession>
<sequence length="527" mass="53013">MLQQPLTAVVGSPSPATGTVLVSGSSLTGNITVAAPAGFEVALASVGTYAATQSLTPQSGGFVSNASVLFRLTGAAVGTFSGNISLSSAGTTTVDVPVTGLVAATTNLPATLTGVSPATGMPGTTVVNFYGRNFVPGATASIYNNGPFTIGPTTYVSSTQLTAPITTSGVNAPISSYCGVSNPGPGGGGTTLPGVVMFTAVPGPPTVTGFSPTIGPVGTLVTIRGVGFIAQGQNAVYFNGTLAQLQYTPSNNELTVRVPAGATTGPITVTTTGGTATSSTPFVVPPVFFEDFETGTKTSYVPASVLLFTMGWTLGEALIGTTAGVDKFNGLKSARLRGGGFVEMDVDKPNGAGVVTVSAASYATESGASFIPEISTDGGVTYTSLLGSSPAPTLTGTLTPYSFTANRTGNVRLRFSSTNTAAATNPRINIDDIGITDYRVGTATRPGQQLPDVSVFPNPTQGRVLVQGAGAGPVRCSLHDLAGRQLTVPVSLPTDGKLDLPAGLPAGLYLLQVETPSGRRTLRLATR</sequence>
<gene>
    <name evidence="1" type="ORF">MTP16_10575</name>
</gene>
<dbReference type="InterPro" id="IPR026444">
    <property type="entry name" value="Secre_tail"/>
</dbReference>
<evidence type="ECO:0000313" key="2">
    <source>
        <dbReference type="Proteomes" id="UP000831390"/>
    </source>
</evidence>